<proteinExistence type="predicted"/>
<name>A0ABT9FRQ5_9BACL</name>
<evidence type="ECO:0000256" key="1">
    <source>
        <dbReference type="SAM" id="MobiDB-lite"/>
    </source>
</evidence>
<feature type="compositionally biased region" description="Basic and acidic residues" evidence="1">
    <location>
        <begin position="54"/>
        <end position="72"/>
    </location>
</feature>
<protein>
    <recommendedName>
        <fullName evidence="4">YfhD family protein</fullName>
    </recommendedName>
</protein>
<dbReference type="EMBL" id="JAPCKK010000016">
    <property type="protein sequence ID" value="MDP4097411.1"/>
    <property type="molecule type" value="Genomic_DNA"/>
</dbReference>
<organism evidence="2 3">
    <name type="scientific">Paenibacillus zeirhizosphaerae</name>
    <dbReference type="NCBI Taxonomy" id="2987519"/>
    <lineage>
        <taxon>Bacteria</taxon>
        <taxon>Bacillati</taxon>
        <taxon>Bacillota</taxon>
        <taxon>Bacilli</taxon>
        <taxon>Bacillales</taxon>
        <taxon>Paenibacillaceae</taxon>
        <taxon>Paenibacillus</taxon>
    </lineage>
</organism>
<gene>
    <name evidence="2" type="ORF">OIN60_11585</name>
</gene>
<dbReference type="Proteomes" id="UP001241848">
    <property type="component" value="Unassembled WGS sequence"/>
</dbReference>
<dbReference type="RefSeq" id="WP_305755018.1">
    <property type="nucleotide sequence ID" value="NZ_JAPCKK010000016.1"/>
</dbReference>
<feature type="region of interest" description="Disordered" evidence="1">
    <location>
        <begin position="1"/>
        <end position="72"/>
    </location>
</feature>
<feature type="compositionally biased region" description="Basic and acidic residues" evidence="1">
    <location>
        <begin position="1"/>
        <end position="21"/>
    </location>
</feature>
<evidence type="ECO:0000313" key="3">
    <source>
        <dbReference type="Proteomes" id="UP001241848"/>
    </source>
</evidence>
<evidence type="ECO:0000313" key="2">
    <source>
        <dbReference type="EMBL" id="MDP4097411.1"/>
    </source>
</evidence>
<evidence type="ECO:0008006" key="4">
    <source>
        <dbReference type="Google" id="ProtNLM"/>
    </source>
</evidence>
<comment type="caution">
    <text evidence="2">The sequence shown here is derived from an EMBL/GenBank/DDBJ whole genome shotgun (WGS) entry which is preliminary data.</text>
</comment>
<reference evidence="2 3" key="1">
    <citation type="submission" date="2022-10" db="EMBL/GenBank/DDBJ databases">
        <title>Paenibacillus description and whole genome data of maize root bacterial community.</title>
        <authorList>
            <person name="Marton D."/>
            <person name="Farkas M."/>
            <person name="Cserhati M."/>
        </authorList>
    </citation>
    <scope>NUCLEOTIDE SEQUENCE [LARGE SCALE GENOMIC DNA]</scope>
    <source>
        <strain evidence="2 3">P96</strain>
    </source>
</reference>
<sequence>MSQSENKAEKLQQAGNRDHPEQYPTDKPSLFDLFESEQNVDPIPMEDLNMEQQEENRHEETKHQSSSENKYK</sequence>
<keyword evidence="3" id="KW-1185">Reference proteome</keyword>
<accession>A0ABT9FRQ5</accession>